<evidence type="ECO:0000259" key="6">
    <source>
        <dbReference type="Pfam" id="PF04377"/>
    </source>
</evidence>
<dbReference type="InterPro" id="IPR016181">
    <property type="entry name" value="Acyl_CoA_acyltransferase"/>
</dbReference>
<evidence type="ECO:0000256" key="2">
    <source>
        <dbReference type="ARBA" id="ARBA00012025"/>
    </source>
</evidence>
<dbReference type="PANTHER" id="PTHR21367:SF1">
    <property type="entry name" value="ARGINYL-TRNA--PROTEIN TRANSFERASE 1"/>
    <property type="match status" value="1"/>
</dbReference>
<keyword evidence="8" id="KW-1185">Reference proteome</keyword>
<dbReference type="STRING" id="984486.A0A1E3QJD9"/>
<sequence length="425" mass="48481">LVLSRPFYRKDGSCGYCKHAPKGDAYALRSIEKAARAVDAEPPSSTSMGFHAYQFSPDMYDRLIQLGFRRSGHFTYKPDNLRNCCRMYTIRTSDVPNTKEHRHAVNRFIRNITGSLETKKNLLFSLAKTLTAGEARADPKRFYTRFGPAAFSKEKYDLYRRYQQHVHQDREISEKGFKGFLCDSPFDTLELDEEFWEVLNGRSSGKLASFGPVHECYYIDEKLCAIAVLDVLPSGISSVYFIWDPAYASWGLGTIGGLREVALTQRLGLAYYYLGFYIADCHKMKYKAKFGGEILDLATYEFWALKDVSVKLQDGRFATLVESATDETVPLGEFRLDYGSYAPQRHELTSGQARDVSENVYGVGRNAYTKAERFAAKLSLEYGLKYYNEHNNPLYVTKDQDEEDEGKHMTTLPFVVPGILPLWQV</sequence>
<comment type="similarity">
    <text evidence="1">Belongs to the R-transferase family.</text>
</comment>
<dbReference type="GO" id="GO:0004057">
    <property type="term" value="F:arginyl-tRNA--protein transferase activity"/>
    <property type="evidence" value="ECO:0007669"/>
    <property type="project" value="UniProtKB-EC"/>
</dbReference>
<dbReference type="InterPro" id="IPR030700">
    <property type="entry name" value="N-end_Aminoacyl_Trfase"/>
</dbReference>
<dbReference type="InterPro" id="IPR007472">
    <property type="entry name" value="N-end_Aminoacyl_Trfase_C"/>
</dbReference>
<feature type="non-terminal residue" evidence="7">
    <location>
        <position position="1"/>
    </location>
</feature>
<feature type="domain" description="N-end rule aminoacyl transferase C-terminal" evidence="6">
    <location>
        <begin position="154"/>
        <end position="291"/>
    </location>
</feature>
<proteinExistence type="inferred from homology"/>
<reference evidence="8" key="1">
    <citation type="submission" date="2016-05" db="EMBL/GenBank/DDBJ databases">
        <title>Comparative genomics of biotechnologically important yeasts.</title>
        <authorList>
            <consortium name="DOE Joint Genome Institute"/>
            <person name="Riley R."/>
            <person name="Haridas S."/>
            <person name="Wolfe K.H."/>
            <person name="Lopes M.R."/>
            <person name="Hittinger C.T."/>
            <person name="Goker M."/>
            <person name="Salamov A."/>
            <person name="Wisecaver J."/>
            <person name="Long T.M."/>
            <person name="Aerts A.L."/>
            <person name="Barry K."/>
            <person name="Choi C."/>
            <person name="Clum A."/>
            <person name="Coughlan A.Y."/>
            <person name="Deshpande S."/>
            <person name="Douglass A.P."/>
            <person name="Hanson S.J."/>
            <person name="Klenk H.-P."/>
            <person name="Labutti K."/>
            <person name="Lapidus A."/>
            <person name="Lindquist E."/>
            <person name="Lipzen A."/>
            <person name="Meier-Kolthoff J.P."/>
            <person name="Ohm R.A."/>
            <person name="Otillar R.P."/>
            <person name="Pangilinan J."/>
            <person name="Peng Y."/>
            <person name="Rokas A."/>
            <person name="Rosa C.A."/>
            <person name="Scheuner C."/>
            <person name="Sibirny A.A."/>
            <person name="Slot J.C."/>
            <person name="Stielow J.B."/>
            <person name="Sun H."/>
            <person name="Kurtzman C.P."/>
            <person name="Blackwell M."/>
            <person name="Grigoriev I.V."/>
            <person name="Jeffries T.W."/>
        </authorList>
    </citation>
    <scope>NUCLEOTIDE SEQUENCE [LARGE SCALE GENOMIC DNA]</scope>
    <source>
        <strain evidence="8">NRRL Y-12698</strain>
    </source>
</reference>
<organism evidence="7 8">
    <name type="scientific">Babjeviella inositovora NRRL Y-12698</name>
    <dbReference type="NCBI Taxonomy" id="984486"/>
    <lineage>
        <taxon>Eukaryota</taxon>
        <taxon>Fungi</taxon>
        <taxon>Dikarya</taxon>
        <taxon>Ascomycota</taxon>
        <taxon>Saccharomycotina</taxon>
        <taxon>Pichiomycetes</taxon>
        <taxon>Serinales incertae sedis</taxon>
        <taxon>Babjeviella</taxon>
    </lineage>
</organism>
<dbReference type="EC" id="2.3.2.8" evidence="2"/>
<dbReference type="RefSeq" id="XP_018983098.1">
    <property type="nucleotide sequence ID" value="XM_019131286.1"/>
</dbReference>
<dbReference type="InterPro" id="IPR007471">
    <property type="entry name" value="N-end_Aminoacyl_Trfase_N"/>
</dbReference>
<name>A0A1E3QJD9_9ASCO</name>
<keyword evidence="4" id="KW-0012">Acyltransferase</keyword>
<gene>
    <name evidence="7" type="ORF">BABINDRAFT_22413</name>
</gene>
<dbReference type="GO" id="GO:0071596">
    <property type="term" value="P:ubiquitin-dependent protein catabolic process via the N-end rule pathway"/>
    <property type="evidence" value="ECO:0007669"/>
    <property type="project" value="EnsemblFungi"/>
</dbReference>
<dbReference type="GeneID" id="30149139"/>
<dbReference type="GO" id="GO:0006915">
    <property type="term" value="P:apoptotic process"/>
    <property type="evidence" value="ECO:0007669"/>
    <property type="project" value="EnsemblFungi"/>
</dbReference>
<feature type="non-terminal residue" evidence="7">
    <location>
        <position position="425"/>
    </location>
</feature>
<accession>A0A1E3QJD9</accession>
<evidence type="ECO:0000259" key="5">
    <source>
        <dbReference type="Pfam" id="PF04376"/>
    </source>
</evidence>
<dbReference type="AlphaFoldDB" id="A0A1E3QJD9"/>
<feature type="domain" description="N-end aminoacyl transferase N-terminal" evidence="5">
    <location>
        <begin position="13"/>
        <end position="93"/>
    </location>
</feature>
<dbReference type="SUPFAM" id="SSF55729">
    <property type="entry name" value="Acyl-CoA N-acyltransferases (Nat)"/>
    <property type="match status" value="1"/>
</dbReference>
<dbReference type="OrthoDB" id="74183at2759"/>
<evidence type="ECO:0000313" key="8">
    <source>
        <dbReference type="Proteomes" id="UP000094336"/>
    </source>
</evidence>
<dbReference type="Pfam" id="PF04376">
    <property type="entry name" value="ATE_N"/>
    <property type="match status" value="1"/>
</dbReference>
<protein>
    <recommendedName>
        <fullName evidence="2">arginyltransferase</fullName>
        <ecNumber evidence="2">2.3.2.8</ecNumber>
    </recommendedName>
</protein>
<dbReference type="GO" id="GO:0005737">
    <property type="term" value="C:cytoplasm"/>
    <property type="evidence" value="ECO:0007669"/>
    <property type="project" value="TreeGrafter"/>
</dbReference>
<evidence type="ECO:0000313" key="7">
    <source>
        <dbReference type="EMBL" id="ODQ77770.1"/>
    </source>
</evidence>
<dbReference type="PANTHER" id="PTHR21367">
    <property type="entry name" value="ARGININE-TRNA-PROTEIN TRANSFERASE 1"/>
    <property type="match status" value="1"/>
</dbReference>
<keyword evidence="3" id="KW-0808">Transferase</keyword>
<dbReference type="Pfam" id="PF04377">
    <property type="entry name" value="ATE_C"/>
    <property type="match status" value="1"/>
</dbReference>
<evidence type="ECO:0000256" key="1">
    <source>
        <dbReference type="ARBA" id="ARBA00009991"/>
    </source>
</evidence>
<dbReference type="Proteomes" id="UP000094336">
    <property type="component" value="Unassembled WGS sequence"/>
</dbReference>
<evidence type="ECO:0000256" key="3">
    <source>
        <dbReference type="ARBA" id="ARBA00022679"/>
    </source>
</evidence>
<evidence type="ECO:0000256" key="4">
    <source>
        <dbReference type="ARBA" id="ARBA00023315"/>
    </source>
</evidence>
<dbReference type="EMBL" id="KV454438">
    <property type="protein sequence ID" value="ODQ77770.1"/>
    <property type="molecule type" value="Genomic_DNA"/>
</dbReference>